<keyword evidence="2" id="KW-0269">Exonuclease</keyword>
<dbReference type="Gene3D" id="3.90.320.10">
    <property type="match status" value="1"/>
</dbReference>
<reference evidence="3" key="1">
    <citation type="submission" date="2012-06" db="EMBL/GenBank/DDBJ databases">
        <title>Complete sequence of chromosome of Desulfomonile tiedjei DSM 6799.</title>
        <authorList>
            <person name="Lucas S."/>
            <person name="Copeland A."/>
            <person name="Lapidus A."/>
            <person name="Glavina del Rio T."/>
            <person name="Dalin E."/>
            <person name="Tice H."/>
            <person name="Bruce D."/>
            <person name="Goodwin L."/>
            <person name="Pitluck S."/>
            <person name="Peters L."/>
            <person name="Ovchinnikova G."/>
            <person name="Zeytun A."/>
            <person name="Lu M."/>
            <person name="Kyrpides N."/>
            <person name="Mavromatis K."/>
            <person name="Ivanova N."/>
            <person name="Brettin T."/>
            <person name="Detter J.C."/>
            <person name="Han C."/>
            <person name="Larimer F."/>
            <person name="Land M."/>
            <person name="Hauser L."/>
            <person name="Markowitz V."/>
            <person name="Cheng J.-F."/>
            <person name="Hugenholtz P."/>
            <person name="Woyke T."/>
            <person name="Wu D."/>
            <person name="Spring S."/>
            <person name="Schroeder M."/>
            <person name="Brambilla E."/>
            <person name="Klenk H.-P."/>
            <person name="Eisen J.A."/>
        </authorList>
    </citation>
    <scope>NUCLEOTIDE SEQUENCE [LARGE SCALE GENOMIC DNA]</scope>
    <source>
        <strain evidence="3">ATCC 49306 / DSM 6799 / DCB-1</strain>
    </source>
</reference>
<keyword evidence="2" id="KW-0540">Nuclease</keyword>
<dbReference type="GO" id="GO:0004527">
    <property type="term" value="F:exonuclease activity"/>
    <property type="evidence" value="ECO:0007669"/>
    <property type="project" value="UniProtKB-KW"/>
</dbReference>
<feature type="domain" description="PD-(D/E)XK endonuclease-like" evidence="1">
    <location>
        <begin position="8"/>
        <end position="251"/>
    </location>
</feature>
<dbReference type="AlphaFoldDB" id="I4C5N3"/>
<accession>I4C5N3</accession>
<proteinExistence type="predicted"/>
<dbReference type="STRING" id="706587.Desti_2180"/>
<keyword evidence="3" id="KW-1185">Reference proteome</keyword>
<name>I4C5N3_DESTA</name>
<dbReference type="eggNOG" id="COG2887">
    <property type="taxonomic scope" value="Bacteria"/>
</dbReference>
<organism evidence="2 3">
    <name type="scientific">Desulfomonile tiedjei (strain ATCC 49306 / DSM 6799 / DCB-1)</name>
    <dbReference type="NCBI Taxonomy" id="706587"/>
    <lineage>
        <taxon>Bacteria</taxon>
        <taxon>Pseudomonadati</taxon>
        <taxon>Thermodesulfobacteriota</taxon>
        <taxon>Desulfomonilia</taxon>
        <taxon>Desulfomonilales</taxon>
        <taxon>Desulfomonilaceae</taxon>
        <taxon>Desulfomonile</taxon>
    </lineage>
</organism>
<evidence type="ECO:0000259" key="1">
    <source>
        <dbReference type="Pfam" id="PF12705"/>
    </source>
</evidence>
<dbReference type="KEGG" id="dti:Desti_2180"/>
<dbReference type="EMBL" id="CP003360">
    <property type="protein sequence ID" value="AFM24874.1"/>
    <property type="molecule type" value="Genomic_DNA"/>
</dbReference>
<dbReference type="HOGENOM" id="CLU_086290_0_0_7"/>
<dbReference type="OrthoDB" id="5414526at2"/>
<dbReference type="InterPro" id="IPR011604">
    <property type="entry name" value="PDDEXK-like_dom_sf"/>
</dbReference>
<sequence>MPEGPITHFSYSQLNTYLSCPLKYRLQYVELIPPAFTSVALAFGSALHEAVGAYYQSRLEGEALKPDQMHDVYRATWQDAENIKYFNGDNEKTLLQKAKQLIDVFHENVSPDTLVLGVEEFFEFNIEGVPPFQGYIDLIEQSPDGMITVADLKTAAKKLGDNNVHSNLQLTAYSLGAEALGFDPDSLTMRLDVLTKTKSPEMVRYETTRTHLERDRFVKLVKQVWSAIERHAFFPRDDWHCAQCAWADHCREW</sequence>
<protein>
    <submittedName>
        <fullName evidence="2">RecB family exonuclease</fullName>
    </submittedName>
</protein>
<dbReference type="Proteomes" id="UP000006055">
    <property type="component" value="Chromosome"/>
</dbReference>
<dbReference type="Pfam" id="PF12705">
    <property type="entry name" value="PDDEXK_1"/>
    <property type="match status" value="1"/>
</dbReference>
<evidence type="ECO:0000313" key="3">
    <source>
        <dbReference type="Proteomes" id="UP000006055"/>
    </source>
</evidence>
<evidence type="ECO:0000313" key="2">
    <source>
        <dbReference type="EMBL" id="AFM24874.1"/>
    </source>
</evidence>
<keyword evidence="2" id="KW-0378">Hydrolase</keyword>
<dbReference type="InterPro" id="IPR038726">
    <property type="entry name" value="PDDEXK_AddAB-type"/>
</dbReference>
<gene>
    <name evidence="2" type="ordered locus">Desti_2180</name>
</gene>
<dbReference type="RefSeq" id="WP_014810017.1">
    <property type="nucleotide sequence ID" value="NC_018025.1"/>
</dbReference>